<protein>
    <submittedName>
        <fullName evidence="1">Uncharacterized protein</fullName>
    </submittedName>
</protein>
<dbReference type="EMBL" id="VIEB01000148">
    <property type="protein sequence ID" value="TQE03919.1"/>
    <property type="molecule type" value="Genomic_DNA"/>
</dbReference>
<organism evidence="1 2">
    <name type="scientific">Malus baccata</name>
    <name type="common">Siberian crab apple</name>
    <name type="synonym">Pyrus baccata</name>
    <dbReference type="NCBI Taxonomy" id="106549"/>
    <lineage>
        <taxon>Eukaryota</taxon>
        <taxon>Viridiplantae</taxon>
        <taxon>Streptophyta</taxon>
        <taxon>Embryophyta</taxon>
        <taxon>Tracheophyta</taxon>
        <taxon>Spermatophyta</taxon>
        <taxon>Magnoliopsida</taxon>
        <taxon>eudicotyledons</taxon>
        <taxon>Gunneridae</taxon>
        <taxon>Pentapetalae</taxon>
        <taxon>rosids</taxon>
        <taxon>fabids</taxon>
        <taxon>Rosales</taxon>
        <taxon>Rosaceae</taxon>
        <taxon>Amygdaloideae</taxon>
        <taxon>Maleae</taxon>
        <taxon>Malus</taxon>
    </lineage>
</organism>
<comment type="caution">
    <text evidence="1">The sequence shown here is derived from an EMBL/GenBank/DDBJ whole genome shotgun (WGS) entry which is preliminary data.</text>
</comment>
<keyword evidence="2" id="KW-1185">Reference proteome</keyword>
<evidence type="ECO:0000313" key="1">
    <source>
        <dbReference type="EMBL" id="TQE03919.1"/>
    </source>
</evidence>
<reference evidence="1 2" key="1">
    <citation type="journal article" date="2019" name="G3 (Bethesda)">
        <title>Sequencing of a Wild Apple (Malus baccata) Genome Unravels the Differences Between Cultivated and Wild Apple Species Regarding Disease Resistance and Cold Tolerance.</title>
        <authorList>
            <person name="Chen X."/>
        </authorList>
    </citation>
    <scope>NUCLEOTIDE SEQUENCE [LARGE SCALE GENOMIC DNA]</scope>
    <source>
        <strain evidence="2">cv. Shandingzi</strain>
        <tissue evidence="1">Leaves</tissue>
    </source>
</reference>
<dbReference type="AlphaFoldDB" id="A0A540MYT6"/>
<evidence type="ECO:0000313" key="2">
    <source>
        <dbReference type="Proteomes" id="UP000315295"/>
    </source>
</evidence>
<accession>A0A540MYT6</accession>
<gene>
    <name evidence="1" type="ORF">C1H46_010446</name>
</gene>
<sequence length="67" mass="7596">MFNETKGDSHGQTPSLRVLSETPPIPMGLLRPRLLRLCMLHLILSLLSIILSTDNHHHTIARQLSHH</sequence>
<dbReference type="Proteomes" id="UP000315295">
    <property type="component" value="Unassembled WGS sequence"/>
</dbReference>
<proteinExistence type="predicted"/>
<name>A0A540MYT6_MALBA</name>